<proteinExistence type="predicted"/>
<dbReference type="EnsemblPlants" id="HORVU.MOREX.r3.5HG0486910.1">
    <property type="protein sequence ID" value="HORVU.MOREX.r3.5HG0486910.1.CDS1"/>
    <property type="gene ID" value="HORVU.MOREX.r3.5HG0486910"/>
</dbReference>
<reference evidence="1" key="3">
    <citation type="submission" date="2022-01" db="UniProtKB">
        <authorList>
            <consortium name="EnsemblPlants"/>
        </authorList>
    </citation>
    <scope>IDENTIFICATION</scope>
    <source>
        <strain evidence="1">subsp. vulgare</strain>
    </source>
</reference>
<evidence type="ECO:0000313" key="2">
    <source>
        <dbReference type="Proteomes" id="UP000011116"/>
    </source>
</evidence>
<reference evidence="1" key="2">
    <citation type="submission" date="2020-10" db="EMBL/GenBank/DDBJ databases">
        <authorList>
            <person name="Scholz U."/>
            <person name="Mascher M."/>
            <person name="Fiebig A."/>
        </authorList>
    </citation>
    <scope>NUCLEOTIDE SEQUENCE [LARGE SCALE GENOMIC DNA]</scope>
    <source>
        <strain evidence="1">cv. Morex</strain>
    </source>
</reference>
<protein>
    <submittedName>
        <fullName evidence="1">Uncharacterized protein</fullName>
    </submittedName>
</protein>
<dbReference type="Gramene" id="HORVU.MOREX.r3.5HG0486910.1">
    <property type="protein sequence ID" value="HORVU.MOREX.r3.5HG0486910.1.CDS1"/>
    <property type="gene ID" value="HORVU.MOREX.r3.5HG0486910"/>
</dbReference>
<dbReference type="SMR" id="A0A8I6Y2L5"/>
<keyword evidence="2" id="KW-1185">Reference proteome</keyword>
<sequence>MGYTTETINELKEKKKQLEDHTKIEIDMDNLKLAKEQRCILQTQANIIQNMRKSRKEVEGERDLLKEEKKKKMKYMIAVLFKAGRGCKAKLEQIKVILDE</sequence>
<dbReference type="PANTHER" id="PTHR35163:SF13">
    <property type="entry name" value="NB-ARC DOMAIN-CONTAINING PROTEIN"/>
    <property type="match status" value="1"/>
</dbReference>
<dbReference type="AlphaFoldDB" id="A0A8I6Y2L5"/>
<name>A0A8I6Y2L5_HORVV</name>
<accession>A0A8I6Y2L5</accession>
<dbReference type="PANTHER" id="PTHR35163">
    <property type="entry name" value="OS02G0467300 PROTEIN"/>
    <property type="match status" value="1"/>
</dbReference>
<dbReference type="Proteomes" id="UP000011116">
    <property type="component" value="Chromosome 5H"/>
</dbReference>
<dbReference type="Gramene" id="HORVU.MOREX.r2.5HG0403330.1">
    <property type="protein sequence ID" value="HORVU.MOREX.r2.5HG0403330.1.CDS.1"/>
    <property type="gene ID" value="HORVU.MOREX.r2.5HG0403330"/>
</dbReference>
<reference evidence="2" key="1">
    <citation type="journal article" date="2012" name="Nature">
        <title>A physical, genetic and functional sequence assembly of the barley genome.</title>
        <authorList>
            <consortium name="The International Barley Genome Sequencing Consortium"/>
            <person name="Mayer K.F."/>
            <person name="Waugh R."/>
            <person name="Brown J.W."/>
            <person name="Schulman A."/>
            <person name="Langridge P."/>
            <person name="Platzer M."/>
            <person name="Fincher G.B."/>
            <person name="Muehlbauer G.J."/>
            <person name="Sato K."/>
            <person name="Close T.J."/>
            <person name="Wise R.P."/>
            <person name="Stein N."/>
        </authorList>
    </citation>
    <scope>NUCLEOTIDE SEQUENCE [LARGE SCALE GENOMIC DNA]</scope>
    <source>
        <strain evidence="2">cv. Morex</strain>
    </source>
</reference>
<organism evidence="1 2">
    <name type="scientific">Hordeum vulgare subsp. vulgare</name>
    <name type="common">Domesticated barley</name>
    <dbReference type="NCBI Taxonomy" id="112509"/>
    <lineage>
        <taxon>Eukaryota</taxon>
        <taxon>Viridiplantae</taxon>
        <taxon>Streptophyta</taxon>
        <taxon>Embryophyta</taxon>
        <taxon>Tracheophyta</taxon>
        <taxon>Spermatophyta</taxon>
        <taxon>Magnoliopsida</taxon>
        <taxon>Liliopsida</taxon>
        <taxon>Poales</taxon>
        <taxon>Poaceae</taxon>
        <taxon>BOP clade</taxon>
        <taxon>Pooideae</taxon>
        <taxon>Triticodae</taxon>
        <taxon>Triticeae</taxon>
        <taxon>Hordeinae</taxon>
        <taxon>Hordeum</taxon>
    </lineage>
</organism>
<evidence type="ECO:0000313" key="1">
    <source>
        <dbReference type="EnsemblPlants" id="HORVU.MOREX.r3.5HG0486910.1.CDS1"/>
    </source>
</evidence>